<evidence type="ECO:0000259" key="4">
    <source>
        <dbReference type="Pfam" id="PF00155"/>
    </source>
</evidence>
<dbReference type="PANTHER" id="PTHR13693:SF100">
    <property type="entry name" value="8-AMINO-7-OXONONANOATE SYNTHASE"/>
    <property type="match status" value="1"/>
</dbReference>
<evidence type="ECO:0000313" key="6">
    <source>
        <dbReference type="Proteomes" id="UP000654401"/>
    </source>
</evidence>
<dbReference type="GO" id="GO:0009102">
    <property type="term" value="P:biotin biosynthetic process"/>
    <property type="evidence" value="ECO:0007669"/>
    <property type="project" value="TreeGrafter"/>
</dbReference>
<accession>A0A8J6NZM1</accession>
<protein>
    <submittedName>
        <fullName evidence="5">Aminotransferase class I/II-fold pyridoxal phosphate-dependent enzyme</fullName>
    </submittedName>
</protein>
<dbReference type="Gene3D" id="3.40.640.10">
    <property type="entry name" value="Type I PLP-dependent aspartate aminotransferase-like (Major domain)"/>
    <property type="match status" value="1"/>
</dbReference>
<comment type="caution">
    <text evidence="5">The sequence shown here is derived from an EMBL/GenBank/DDBJ whole genome shotgun (WGS) entry which is preliminary data.</text>
</comment>
<name>A0A8J6NZM1_9GAMM</name>
<comment type="cofactor">
    <cofactor evidence="1">
        <name>pyridoxal 5'-phosphate</name>
        <dbReference type="ChEBI" id="CHEBI:597326"/>
    </cofactor>
</comment>
<evidence type="ECO:0000256" key="1">
    <source>
        <dbReference type="ARBA" id="ARBA00001933"/>
    </source>
</evidence>
<dbReference type="InterPro" id="IPR015421">
    <property type="entry name" value="PyrdxlP-dep_Trfase_major"/>
</dbReference>
<dbReference type="Pfam" id="PF00155">
    <property type="entry name" value="Aminotran_1_2"/>
    <property type="match status" value="1"/>
</dbReference>
<evidence type="ECO:0000313" key="5">
    <source>
        <dbReference type="EMBL" id="MBC8519683.1"/>
    </source>
</evidence>
<reference evidence="5 6" key="1">
    <citation type="submission" date="2020-08" db="EMBL/GenBank/DDBJ databases">
        <title>Bridging the membrane lipid divide: bacteria of the FCB group superphylum have the potential to synthesize archaeal ether lipids.</title>
        <authorList>
            <person name="Villanueva L."/>
            <person name="Von Meijenfeldt F.A.B."/>
            <person name="Westbye A.B."/>
            <person name="Yadav S."/>
            <person name="Hopmans E.C."/>
            <person name="Dutilh B.E."/>
            <person name="Sinninghe Damste J.S."/>
        </authorList>
    </citation>
    <scope>NUCLEOTIDE SEQUENCE [LARGE SCALE GENOMIC DNA]</scope>
    <source>
        <strain evidence="5">NIOZ-UU100</strain>
    </source>
</reference>
<feature type="non-terminal residue" evidence="5">
    <location>
        <position position="231"/>
    </location>
</feature>
<dbReference type="EMBL" id="JACNFK010000025">
    <property type="protein sequence ID" value="MBC8519683.1"/>
    <property type="molecule type" value="Genomic_DNA"/>
</dbReference>
<dbReference type="AlphaFoldDB" id="A0A8J6NZM1"/>
<dbReference type="GO" id="GO:0008483">
    <property type="term" value="F:transaminase activity"/>
    <property type="evidence" value="ECO:0007669"/>
    <property type="project" value="UniProtKB-KW"/>
</dbReference>
<keyword evidence="5" id="KW-0032">Aminotransferase</keyword>
<dbReference type="InterPro" id="IPR004839">
    <property type="entry name" value="Aminotransferase_I/II_large"/>
</dbReference>
<keyword evidence="2" id="KW-0808">Transferase</keyword>
<dbReference type="InterPro" id="IPR015422">
    <property type="entry name" value="PyrdxlP-dep_Trfase_small"/>
</dbReference>
<keyword evidence="3" id="KW-0663">Pyridoxal phosphate</keyword>
<dbReference type="SUPFAM" id="SSF53383">
    <property type="entry name" value="PLP-dependent transferases"/>
    <property type="match status" value="1"/>
</dbReference>
<evidence type="ECO:0000256" key="2">
    <source>
        <dbReference type="ARBA" id="ARBA00022679"/>
    </source>
</evidence>
<dbReference type="InterPro" id="IPR015424">
    <property type="entry name" value="PyrdxlP-dep_Trfase"/>
</dbReference>
<organism evidence="5 6">
    <name type="scientific">Candidatus Thiopontia autotrophica</name>
    <dbReference type="NCBI Taxonomy" id="2841688"/>
    <lineage>
        <taxon>Bacteria</taxon>
        <taxon>Pseudomonadati</taxon>
        <taxon>Pseudomonadota</taxon>
        <taxon>Gammaproteobacteria</taxon>
        <taxon>Candidatus Thiopontia</taxon>
    </lineage>
</organism>
<evidence type="ECO:0000256" key="3">
    <source>
        <dbReference type="ARBA" id="ARBA00022898"/>
    </source>
</evidence>
<feature type="domain" description="Aminotransferase class I/classII large" evidence="4">
    <location>
        <begin position="41"/>
        <end position="214"/>
    </location>
</feature>
<dbReference type="GO" id="GO:0030170">
    <property type="term" value="F:pyridoxal phosphate binding"/>
    <property type="evidence" value="ECO:0007669"/>
    <property type="project" value="InterPro"/>
</dbReference>
<dbReference type="GO" id="GO:0008710">
    <property type="term" value="F:8-amino-7-oxononanoate synthase activity"/>
    <property type="evidence" value="ECO:0007669"/>
    <property type="project" value="TreeGrafter"/>
</dbReference>
<sequence>MGIDHQLQQQLDERMEQSLYRQRRVVDSPQGVEIEVDGKRYLSFSSNDYLGLANHPEIVEAFQQGLYRWGAGSGAAHLVTGHTAAHHALEEELADFLGYPRVLLFSSGYMANLGIHQALLGRNDRTIHDRLNHASLLDGARLSGAKLLRYTHADITALERRVSEPHKGRTLVVTDGVFSMDGDIAPLPGVAGECRCGGATLMVDDAHGIGVHGPGGRGTVAKFGLGVSEVP</sequence>
<proteinExistence type="predicted"/>
<dbReference type="Gene3D" id="3.90.1150.10">
    <property type="entry name" value="Aspartate Aminotransferase, domain 1"/>
    <property type="match status" value="1"/>
</dbReference>
<gene>
    <name evidence="5" type="ORF">H8D24_04655</name>
</gene>
<dbReference type="Proteomes" id="UP000654401">
    <property type="component" value="Unassembled WGS sequence"/>
</dbReference>
<dbReference type="InterPro" id="IPR050087">
    <property type="entry name" value="AON_synthase_class-II"/>
</dbReference>
<dbReference type="PANTHER" id="PTHR13693">
    <property type="entry name" value="CLASS II AMINOTRANSFERASE/8-AMINO-7-OXONONANOATE SYNTHASE"/>
    <property type="match status" value="1"/>
</dbReference>